<proteinExistence type="predicted"/>
<dbReference type="Proteomes" id="UP000544110">
    <property type="component" value="Unassembled WGS sequence"/>
</dbReference>
<evidence type="ECO:0000256" key="1">
    <source>
        <dbReference type="SAM" id="Phobius"/>
    </source>
</evidence>
<dbReference type="InterPro" id="IPR012495">
    <property type="entry name" value="TadE-like_dom"/>
</dbReference>
<name>A0A7Y9RXA7_9ACTN</name>
<dbReference type="Pfam" id="PF07811">
    <property type="entry name" value="TadE"/>
    <property type="match status" value="1"/>
</dbReference>
<evidence type="ECO:0000313" key="3">
    <source>
        <dbReference type="EMBL" id="NYG56387.1"/>
    </source>
</evidence>
<dbReference type="EMBL" id="JACCAC010000001">
    <property type="protein sequence ID" value="NYG56387.1"/>
    <property type="molecule type" value="Genomic_DNA"/>
</dbReference>
<organism evidence="3 4">
    <name type="scientific">Nocardioides perillae</name>
    <dbReference type="NCBI Taxonomy" id="1119534"/>
    <lineage>
        <taxon>Bacteria</taxon>
        <taxon>Bacillati</taxon>
        <taxon>Actinomycetota</taxon>
        <taxon>Actinomycetes</taxon>
        <taxon>Propionibacteriales</taxon>
        <taxon>Nocardioidaceae</taxon>
        <taxon>Nocardioides</taxon>
    </lineage>
</organism>
<evidence type="ECO:0000313" key="4">
    <source>
        <dbReference type="Proteomes" id="UP000544110"/>
    </source>
</evidence>
<keyword evidence="4" id="KW-1185">Reference proteome</keyword>
<feature type="transmembrane region" description="Helical" evidence="1">
    <location>
        <begin position="12"/>
        <end position="32"/>
    </location>
</feature>
<dbReference type="AlphaFoldDB" id="A0A7Y9RXA7"/>
<comment type="caution">
    <text evidence="3">The sequence shown here is derived from an EMBL/GenBank/DDBJ whole genome shotgun (WGS) entry which is preliminary data.</text>
</comment>
<protein>
    <submittedName>
        <fullName evidence="3">Flp pilus assembly protein TadG</fullName>
    </submittedName>
</protein>
<feature type="domain" description="TadE-like" evidence="2">
    <location>
        <begin position="6"/>
        <end position="48"/>
    </location>
</feature>
<dbReference type="RefSeq" id="WP_179518650.1">
    <property type="nucleotide sequence ID" value="NZ_JACCAC010000001.1"/>
</dbReference>
<keyword evidence="1" id="KW-0812">Transmembrane</keyword>
<sequence>MDGERGAAAVEFGLVLIPLSLILFGIISYGYMLSFRQAVSQAAAEGARAAAVAPPATTDATRTTDARTAVESALASYGLTCGSGPLVCTVVRSTTCTTCFEVTVDYDYEAEPLTPVFPGLGIVMPDHLVYTASAEVS</sequence>
<gene>
    <name evidence="3" type="ORF">BJ989_002691</name>
</gene>
<evidence type="ECO:0000259" key="2">
    <source>
        <dbReference type="Pfam" id="PF07811"/>
    </source>
</evidence>
<keyword evidence="1" id="KW-1133">Transmembrane helix</keyword>
<keyword evidence="1" id="KW-0472">Membrane</keyword>
<accession>A0A7Y9RXA7</accession>
<reference evidence="3 4" key="1">
    <citation type="submission" date="2020-07" db="EMBL/GenBank/DDBJ databases">
        <title>Sequencing the genomes of 1000 actinobacteria strains.</title>
        <authorList>
            <person name="Klenk H.-P."/>
        </authorList>
    </citation>
    <scope>NUCLEOTIDE SEQUENCE [LARGE SCALE GENOMIC DNA]</scope>
    <source>
        <strain evidence="3 4">DSM 24552</strain>
    </source>
</reference>